<dbReference type="InterPro" id="IPR044787">
    <property type="entry name" value="HHO5-like"/>
</dbReference>
<evidence type="ECO:0000259" key="7">
    <source>
        <dbReference type="PROSITE" id="PS51294"/>
    </source>
</evidence>
<dbReference type="PANTHER" id="PTHR31003">
    <property type="entry name" value="MYB FAMILY TRANSCRIPTION FACTOR"/>
    <property type="match status" value="1"/>
</dbReference>
<evidence type="ECO:0000313" key="8">
    <source>
        <dbReference type="EMBL" id="KAJ6398530.1"/>
    </source>
</evidence>
<keyword evidence="4" id="KW-0804">Transcription</keyword>
<feature type="region of interest" description="Disordered" evidence="6">
    <location>
        <begin position="117"/>
        <end position="141"/>
    </location>
</feature>
<dbReference type="EMBL" id="JAPFFI010000003">
    <property type="protein sequence ID" value="KAJ6398530.1"/>
    <property type="molecule type" value="Genomic_DNA"/>
</dbReference>
<evidence type="ECO:0000256" key="2">
    <source>
        <dbReference type="ARBA" id="ARBA00023015"/>
    </source>
</evidence>
<dbReference type="SUPFAM" id="SSF46689">
    <property type="entry name" value="Homeodomain-like"/>
    <property type="match status" value="1"/>
</dbReference>
<keyword evidence="9" id="KW-1185">Reference proteome</keyword>
<feature type="domain" description="HTH myb-type" evidence="7">
    <location>
        <begin position="160"/>
        <end position="218"/>
    </location>
</feature>
<dbReference type="InterPro" id="IPR017930">
    <property type="entry name" value="Myb_dom"/>
</dbReference>
<dbReference type="InterPro" id="IPR006447">
    <property type="entry name" value="Myb_dom_plants"/>
</dbReference>
<feature type="region of interest" description="Disordered" evidence="6">
    <location>
        <begin position="221"/>
        <end position="298"/>
    </location>
</feature>
<evidence type="ECO:0000256" key="3">
    <source>
        <dbReference type="ARBA" id="ARBA00023125"/>
    </source>
</evidence>
<dbReference type="NCBIfam" id="TIGR01557">
    <property type="entry name" value="myb_SHAQKYF"/>
    <property type="match status" value="1"/>
</dbReference>
<feature type="compositionally biased region" description="Polar residues" evidence="6">
    <location>
        <begin position="223"/>
        <end position="235"/>
    </location>
</feature>
<dbReference type="Pfam" id="PF00249">
    <property type="entry name" value="Myb_DNA-binding"/>
    <property type="match status" value="1"/>
</dbReference>
<accession>A0ABQ9CJ50</accession>
<evidence type="ECO:0000256" key="5">
    <source>
        <dbReference type="ARBA" id="ARBA00023242"/>
    </source>
</evidence>
<keyword evidence="5" id="KW-0539">Nucleus</keyword>
<organism evidence="8 9">
    <name type="scientific">Salix suchowensis</name>
    <dbReference type="NCBI Taxonomy" id="1278906"/>
    <lineage>
        <taxon>Eukaryota</taxon>
        <taxon>Viridiplantae</taxon>
        <taxon>Streptophyta</taxon>
        <taxon>Embryophyta</taxon>
        <taxon>Tracheophyta</taxon>
        <taxon>Spermatophyta</taxon>
        <taxon>Magnoliopsida</taxon>
        <taxon>eudicotyledons</taxon>
        <taxon>Gunneridae</taxon>
        <taxon>Pentapetalae</taxon>
        <taxon>rosids</taxon>
        <taxon>fabids</taxon>
        <taxon>Malpighiales</taxon>
        <taxon>Salicaceae</taxon>
        <taxon>Saliceae</taxon>
        <taxon>Salix</taxon>
    </lineage>
</organism>
<protein>
    <recommendedName>
        <fullName evidence="7">HTH myb-type domain-containing protein</fullName>
    </recommendedName>
</protein>
<evidence type="ECO:0000313" key="9">
    <source>
        <dbReference type="Proteomes" id="UP001141253"/>
    </source>
</evidence>
<sequence>MELSLDLSLVYVPKAIGECLKEVSMVKDGSQKLPNLDDYVKRLEDERRKIDAFKRELPLCMLLLNEAIIRLKEEAMQCKELNALVPLKGGSNEDGSDKKNWMSSVQLWNTNKNINLDCKNQDTRSEPKQRSEEDDDRSTCENPIQYRVNHSRQQQQHAYRKQRRCWSPELHRFFVDALQHLGGCQVATPKQIREFMQVDGLTNDEVKSHLQKYRLHLRKVPGSSATPANGLWKSQDQCEDPAMHNNPESNSQKAPLQGSSSGKATTNTGGDSMEAEDDDKSESHSWNGVLHHPGEVHV</sequence>
<evidence type="ECO:0000256" key="1">
    <source>
        <dbReference type="ARBA" id="ARBA00004123"/>
    </source>
</evidence>
<gene>
    <name evidence="8" type="ORF">OIU77_019341</name>
</gene>
<dbReference type="Pfam" id="PF26575">
    <property type="entry name" value="HHO5_N"/>
    <property type="match status" value="1"/>
</dbReference>
<dbReference type="Gene3D" id="1.10.10.60">
    <property type="entry name" value="Homeodomain-like"/>
    <property type="match status" value="1"/>
</dbReference>
<dbReference type="Proteomes" id="UP001141253">
    <property type="component" value="Chromosome 5"/>
</dbReference>
<comment type="caution">
    <text evidence="8">The sequence shown here is derived from an EMBL/GenBank/DDBJ whole genome shotgun (WGS) entry which is preliminary data.</text>
</comment>
<comment type="subcellular location">
    <subcellularLocation>
        <location evidence="1">Nucleus</location>
    </subcellularLocation>
</comment>
<reference evidence="8" key="1">
    <citation type="submission" date="2022-10" db="EMBL/GenBank/DDBJ databases">
        <authorList>
            <person name="Hyden B.L."/>
            <person name="Feng K."/>
            <person name="Yates T."/>
            <person name="Jawdy S."/>
            <person name="Smart L.B."/>
            <person name="Muchero W."/>
        </authorList>
    </citation>
    <scope>NUCLEOTIDE SEQUENCE</scope>
    <source>
        <tissue evidence="8">Shoot tip</tissue>
    </source>
</reference>
<evidence type="ECO:0000256" key="6">
    <source>
        <dbReference type="SAM" id="MobiDB-lite"/>
    </source>
</evidence>
<feature type="compositionally biased region" description="Polar residues" evidence="6">
    <location>
        <begin position="246"/>
        <end position="270"/>
    </location>
</feature>
<dbReference type="InterPro" id="IPR001005">
    <property type="entry name" value="SANT/Myb"/>
</dbReference>
<keyword evidence="2" id="KW-0805">Transcription regulation</keyword>
<reference evidence="8" key="2">
    <citation type="journal article" date="2023" name="Int. J. Mol. Sci.">
        <title>De Novo Assembly and Annotation of 11 Diverse Shrub Willow (Salix) Genomes Reveals Novel Gene Organization in Sex-Linked Regions.</title>
        <authorList>
            <person name="Hyden B."/>
            <person name="Feng K."/>
            <person name="Yates T.B."/>
            <person name="Jawdy S."/>
            <person name="Cereghino C."/>
            <person name="Smart L.B."/>
            <person name="Muchero W."/>
        </authorList>
    </citation>
    <scope>NUCLEOTIDE SEQUENCE</scope>
    <source>
        <tissue evidence="8">Shoot tip</tissue>
    </source>
</reference>
<evidence type="ECO:0000256" key="4">
    <source>
        <dbReference type="ARBA" id="ARBA00023163"/>
    </source>
</evidence>
<feature type="compositionally biased region" description="Basic and acidic residues" evidence="6">
    <location>
        <begin position="119"/>
        <end position="131"/>
    </location>
</feature>
<proteinExistence type="predicted"/>
<dbReference type="InterPro" id="IPR009057">
    <property type="entry name" value="Homeodomain-like_sf"/>
</dbReference>
<dbReference type="PROSITE" id="PS51294">
    <property type="entry name" value="HTH_MYB"/>
    <property type="match status" value="1"/>
</dbReference>
<name>A0ABQ9CJ50_9ROSI</name>
<dbReference type="PANTHER" id="PTHR31003:SF22">
    <property type="entry name" value="TRANSCRIPTION FACTOR HHO5"/>
    <property type="match status" value="1"/>
</dbReference>
<dbReference type="InterPro" id="IPR058673">
    <property type="entry name" value="HHO5-like_N"/>
</dbReference>
<keyword evidence="3" id="KW-0238">DNA-binding</keyword>